<feature type="region of interest" description="Disordered" evidence="1">
    <location>
        <begin position="338"/>
        <end position="364"/>
    </location>
</feature>
<dbReference type="EMBL" id="CM008977">
    <property type="protein sequence ID" value="PNW72390.1"/>
    <property type="molecule type" value="Genomic_DNA"/>
</dbReference>
<protein>
    <submittedName>
        <fullName evidence="2">Uncharacterized protein</fullName>
    </submittedName>
</protein>
<sequence length="540" mass="55067">MTTPQPPAAQQGRLVSISFRGRTRRFDTDGDGRLCFKHVAKVFKLNANLSTADDWTLDDTSLRLDDQGLTCSALRDLFPLPAGTAEQPLVLQTGDDATPPPSTSGRGTPGVRGASNQKGLAGRSPATRAQLPSPCTRAAAAAAAAAAATAVNANASTPGPSTRGAAAPPGCRTPTALSPLRGARTPSALGLPLPAPTPGRAVGLGPRQQGALLDLSRPLPPDSELLRHPLGHGSFFFPASAASHLPMLMACHLPPPLQRLLRAFRLGAQCAITARAMALYAARTAAAGTDTGAGAGAGPGQLEYFADARLEVAITEARSYNPPQDRYCAYSQSVRLTGKKRKPAASPRPAPATPSAAGARATTPLSAARSAATAAASASATTIGGAAGPAPATTTHGTTAAADVDMDASPLGWAFVGGGTVHCPGGVACRRAGRHENWLLSDAADRHITFLPVLYDSEEHSAVLLPLAADARAGGPVGRAGDGGQEGAAAGVVWFKYAYESRGGRRGHNFWDWGLGEHLEQAVRDVAGEEALHAATGGIA</sequence>
<dbReference type="RefSeq" id="XP_042916198.1">
    <property type="nucleotide sequence ID" value="XM_043071263.1"/>
</dbReference>
<reference evidence="2 3" key="1">
    <citation type="journal article" date="2007" name="Science">
        <title>The Chlamydomonas genome reveals the evolution of key animal and plant functions.</title>
        <authorList>
            <person name="Merchant S.S."/>
            <person name="Prochnik S.E."/>
            <person name="Vallon O."/>
            <person name="Harris E.H."/>
            <person name="Karpowicz S.J."/>
            <person name="Witman G.B."/>
            <person name="Terry A."/>
            <person name="Salamov A."/>
            <person name="Fritz-Laylin L.K."/>
            <person name="Marechal-Drouard L."/>
            <person name="Marshall W.F."/>
            <person name="Qu L.H."/>
            <person name="Nelson D.R."/>
            <person name="Sanderfoot A.A."/>
            <person name="Spalding M.H."/>
            <person name="Kapitonov V.V."/>
            <person name="Ren Q."/>
            <person name="Ferris P."/>
            <person name="Lindquist E."/>
            <person name="Shapiro H."/>
            <person name="Lucas S.M."/>
            <person name="Grimwood J."/>
            <person name="Schmutz J."/>
            <person name="Cardol P."/>
            <person name="Cerutti H."/>
            <person name="Chanfreau G."/>
            <person name="Chen C.L."/>
            <person name="Cognat V."/>
            <person name="Croft M.T."/>
            <person name="Dent R."/>
            <person name="Dutcher S."/>
            <person name="Fernandez E."/>
            <person name="Fukuzawa H."/>
            <person name="Gonzalez-Ballester D."/>
            <person name="Gonzalez-Halphen D."/>
            <person name="Hallmann A."/>
            <person name="Hanikenne M."/>
            <person name="Hippler M."/>
            <person name="Inwood W."/>
            <person name="Jabbari K."/>
            <person name="Kalanon M."/>
            <person name="Kuras R."/>
            <person name="Lefebvre P.A."/>
            <person name="Lemaire S.D."/>
            <person name="Lobanov A.V."/>
            <person name="Lohr M."/>
            <person name="Manuell A."/>
            <person name="Meier I."/>
            <person name="Mets L."/>
            <person name="Mittag M."/>
            <person name="Mittelmeier T."/>
            <person name="Moroney J.V."/>
            <person name="Moseley J."/>
            <person name="Napoli C."/>
            <person name="Nedelcu A.M."/>
            <person name="Niyogi K."/>
            <person name="Novoselov S.V."/>
            <person name="Paulsen I.T."/>
            <person name="Pazour G."/>
            <person name="Purton S."/>
            <person name="Ral J.P."/>
            <person name="Riano-Pachon D.M."/>
            <person name="Riekhof W."/>
            <person name="Rymarquis L."/>
            <person name="Schroda M."/>
            <person name="Stern D."/>
            <person name="Umen J."/>
            <person name="Willows R."/>
            <person name="Wilson N."/>
            <person name="Zimmer S.L."/>
            <person name="Allmer J."/>
            <person name="Balk J."/>
            <person name="Bisova K."/>
            <person name="Chen C.J."/>
            <person name="Elias M."/>
            <person name="Gendler K."/>
            <person name="Hauser C."/>
            <person name="Lamb M.R."/>
            <person name="Ledford H."/>
            <person name="Long J.C."/>
            <person name="Minagawa J."/>
            <person name="Page M.D."/>
            <person name="Pan J."/>
            <person name="Pootakham W."/>
            <person name="Roje S."/>
            <person name="Rose A."/>
            <person name="Stahlberg E."/>
            <person name="Terauchi A.M."/>
            <person name="Yang P."/>
            <person name="Ball S."/>
            <person name="Bowler C."/>
            <person name="Dieckmann C.L."/>
            <person name="Gladyshev V.N."/>
            <person name="Green P."/>
            <person name="Jorgensen R."/>
            <person name="Mayfield S."/>
            <person name="Mueller-Roeber B."/>
            <person name="Rajamani S."/>
            <person name="Sayre R.T."/>
            <person name="Brokstein P."/>
            <person name="Dubchak I."/>
            <person name="Goodstein D."/>
            <person name="Hornick L."/>
            <person name="Huang Y.W."/>
            <person name="Jhaveri J."/>
            <person name="Luo Y."/>
            <person name="Martinez D."/>
            <person name="Ngau W.C."/>
            <person name="Otillar B."/>
            <person name="Poliakov A."/>
            <person name="Porter A."/>
            <person name="Szajkowski L."/>
            <person name="Werner G."/>
            <person name="Zhou K."/>
            <person name="Grigoriev I.V."/>
            <person name="Rokhsar D.S."/>
            <person name="Grossman A.R."/>
        </authorList>
    </citation>
    <scope>NUCLEOTIDE SEQUENCE [LARGE SCALE GENOMIC DNA]</scope>
    <source>
        <strain evidence="3">CC-503</strain>
    </source>
</reference>
<evidence type="ECO:0000313" key="2">
    <source>
        <dbReference type="EMBL" id="PNW72390.1"/>
    </source>
</evidence>
<dbReference type="STRING" id="3055.A0A2K3CVT6"/>
<proteinExistence type="predicted"/>
<name>A0A2K3CVT6_CHLRE</name>
<evidence type="ECO:0000256" key="1">
    <source>
        <dbReference type="SAM" id="MobiDB-lite"/>
    </source>
</evidence>
<gene>
    <name evidence="2" type="ORF">CHLRE_16g675076v5</name>
</gene>
<dbReference type="OrthoDB" id="539263at2759"/>
<dbReference type="InParanoid" id="A0A2K3CVT6"/>
<feature type="region of interest" description="Disordered" evidence="1">
    <location>
        <begin position="90"/>
        <end position="133"/>
    </location>
</feature>
<dbReference type="Gramene" id="PNW72390">
    <property type="protein sequence ID" value="PNW72390"/>
    <property type="gene ID" value="CHLRE_16g675076v5"/>
</dbReference>
<feature type="compositionally biased region" description="Low complexity" evidence="1">
    <location>
        <begin position="353"/>
        <end position="364"/>
    </location>
</feature>
<accession>A0A2K3CVT6</accession>
<feature type="region of interest" description="Disordered" evidence="1">
    <location>
        <begin position="153"/>
        <end position="187"/>
    </location>
</feature>
<dbReference type="AlphaFoldDB" id="A0A2K3CVT6"/>
<dbReference type="GeneID" id="66056668"/>
<dbReference type="KEGG" id="cre:CHLRE_16g675076v5"/>
<keyword evidence="3" id="KW-1185">Reference proteome</keyword>
<evidence type="ECO:0000313" key="3">
    <source>
        <dbReference type="Proteomes" id="UP000006906"/>
    </source>
</evidence>
<organism evidence="2 3">
    <name type="scientific">Chlamydomonas reinhardtii</name>
    <name type="common">Chlamydomonas smithii</name>
    <dbReference type="NCBI Taxonomy" id="3055"/>
    <lineage>
        <taxon>Eukaryota</taxon>
        <taxon>Viridiplantae</taxon>
        <taxon>Chlorophyta</taxon>
        <taxon>core chlorophytes</taxon>
        <taxon>Chlorophyceae</taxon>
        <taxon>CS clade</taxon>
        <taxon>Chlamydomonadales</taxon>
        <taxon>Chlamydomonadaceae</taxon>
        <taxon>Chlamydomonas</taxon>
    </lineage>
</organism>
<dbReference type="Proteomes" id="UP000006906">
    <property type="component" value="Chromosome 16"/>
</dbReference>